<dbReference type="PANTHER" id="PTHR10644">
    <property type="entry name" value="DNA REPAIR/RNA PROCESSING CPSF FAMILY"/>
    <property type="match status" value="1"/>
</dbReference>
<organism evidence="3 4">
    <name type="scientific">Marchantia polymorpha</name>
    <name type="common">Common liverwort</name>
    <name type="synonym">Marchantia aquatica</name>
    <dbReference type="NCBI Taxonomy" id="3197"/>
    <lineage>
        <taxon>Eukaryota</taxon>
        <taxon>Viridiplantae</taxon>
        <taxon>Streptophyta</taxon>
        <taxon>Embryophyta</taxon>
        <taxon>Marchantiophyta</taxon>
        <taxon>Marchantiopsida</taxon>
        <taxon>Marchantiidae</taxon>
        <taxon>Marchantiales</taxon>
        <taxon>Marchantiaceae</taxon>
        <taxon>Marchantia</taxon>
    </lineage>
</organism>
<feature type="domain" description="RSE1/DDB1/CPSF1 second beta-propeller" evidence="2">
    <location>
        <begin position="544"/>
        <end position="796"/>
    </location>
</feature>
<evidence type="ECO:0000256" key="1">
    <source>
        <dbReference type="SAM" id="MobiDB-lite"/>
    </source>
</evidence>
<feature type="compositionally biased region" description="Polar residues" evidence="1">
    <location>
        <begin position="1203"/>
        <end position="1224"/>
    </location>
</feature>
<evidence type="ECO:0000313" key="4">
    <source>
        <dbReference type="Proteomes" id="UP000244005"/>
    </source>
</evidence>
<dbReference type="GO" id="GO:0030620">
    <property type="term" value="F:U2 snRNA binding"/>
    <property type="evidence" value="ECO:0000318"/>
    <property type="project" value="GO_Central"/>
</dbReference>
<dbReference type="EMBL" id="KZ772722">
    <property type="protein sequence ID" value="PTQ38646.1"/>
    <property type="molecule type" value="Genomic_DNA"/>
</dbReference>
<reference evidence="4" key="1">
    <citation type="journal article" date="2017" name="Cell">
        <title>Insights into land plant evolution garnered from the Marchantia polymorpha genome.</title>
        <authorList>
            <person name="Bowman J.L."/>
            <person name="Kohchi T."/>
            <person name="Yamato K.T."/>
            <person name="Jenkins J."/>
            <person name="Shu S."/>
            <person name="Ishizaki K."/>
            <person name="Yamaoka S."/>
            <person name="Nishihama R."/>
            <person name="Nakamura Y."/>
            <person name="Berger F."/>
            <person name="Adam C."/>
            <person name="Aki S.S."/>
            <person name="Althoff F."/>
            <person name="Araki T."/>
            <person name="Arteaga-Vazquez M.A."/>
            <person name="Balasubrmanian S."/>
            <person name="Barry K."/>
            <person name="Bauer D."/>
            <person name="Boehm C.R."/>
            <person name="Briginshaw L."/>
            <person name="Caballero-Perez J."/>
            <person name="Catarino B."/>
            <person name="Chen F."/>
            <person name="Chiyoda S."/>
            <person name="Chovatia M."/>
            <person name="Davies K.M."/>
            <person name="Delmans M."/>
            <person name="Demura T."/>
            <person name="Dierschke T."/>
            <person name="Dolan L."/>
            <person name="Dorantes-Acosta A.E."/>
            <person name="Eklund D.M."/>
            <person name="Florent S.N."/>
            <person name="Flores-Sandoval E."/>
            <person name="Fujiyama A."/>
            <person name="Fukuzawa H."/>
            <person name="Galik B."/>
            <person name="Grimanelli D."/>
            <person name="Grimwood J."/>
            <person name="Grossniklaus U."/>
            <person name="Hamada T."/>
            <person name="Haseloff J."/>
            <person name="Hetherington A.J."/>
            <person name="Higo A."/>
            <person name="Hirakawa Y."/>
            <person name="Hundley H.N."/>
            <person name="Ikeda Y."/>
            <person name="Inoue K."/>
            <person name="Inoue S.I."/>
            <person name="Ishida S."/>
            <person name="Jia Q."/>
            <person name="Kakita M."/>
            <person name="Kanazawa T."/>
            <person name="Kawai Y."/>
            <person name="Kawashima T."/>
            <person name="Kennedy M."/>
            <person name="Kinose K."/>
            <person name="Kinoshita T."/>
            <person name="Kohara Y."/>
            <person name="Koide E."/>
            <person name="Komatsu K."/>
            <person name="Kopischke S."/>
            <person name="Kubo M."/>
            <person name="Kyozuka J."/>
            <person name="Lagercrantz U."/>
            <person name="Lin S.S."/>
            <person name="Lindquist E."/>
            <person name="Lipzen A.M."/>
            <person name="Lu C.W."/>
            <person name="De Luna E."/>
            <person name="Martienssen R.A."/>
            <person name="Minamino N."/>
            <person name="Mizutani M."/>
            <person name="Mizutani M."/>
            <person name="Mochizuki N."/>
            <person name="Monte I."/>
            <person name="Mosher R."/>
            <person name="Nagasaki H."/>
            <person name="Nakagami H."/>
            <person name="Naramoto S."/>
            <person name="Nishitani K."/>
            <person name="Ohtani M."/>
            <person name="Okamoto T."/>
            <person name="Okumura M."/>
            <person name="Phillips J."/>
            <person name="Pollak B."/>
            <person name="Reinders A."/>
            <person name="Rovekamp M."/>
            <person name="Sano R."/>
            <person name="Sawa S."/>
            <person name="Schmid M.W."/>
            <person name="Shirakawa M."/>
            <person name="Solano R."/>
            <person name="Spunde A."/>
            <person name="Suetsugu N."/>
            <person name="Sugano S."/>
            <person name="Sugiyama A."/>
            <person name="Sun R."/>
            <person name="Suzuki Y."/>
            <person name="Takenaka M."/>
            <person name="Takezawa D."/>
            <person name="Tomogane H."/>
            <person name="Tsuzuki M."/>
            <person name="Ueda T."/>
            <person name="Umeda M."/>
            <person name="Ward J.M."/>
            <person name="Watanabe Y."/>
            <person name="Yazaki K."/>
            <person name="Yokoyama R."/>
            <person name="Yoshitake Y."/>
            <person name="Yotsui I."/>
            <person name="Zachgo S."/>
            <person name="Schmutz J."/>
        </authorList>
    </citation>
    <scope>NUCLEOTIDE SEQUENCE [LARGE SCALE GENOMIC DNA]</scope>
    <source>
        <strain evidence="4">Tak-1</strain>
    </source>
</reference>
<dbReference type="InterPro" id="IPR015943">
    <property type="entry name" value="WD40/YVTN_repeat-like_dom_sf"/>
</dbReference>
<feature type="region of interest" description="Disordered" evidence="1">
    <location>
        <begin position="1356"/>
        <end position="1379"/>
    </location>
</feature>
<dbReference type="InterPro" id="IPR050358">
    <property type="entry name" value="RSE1/DDB1/CFT1"/>
</dbReference>
<feature type="region of interest" description="Disordered" evidence="1">
    <location>
        <begin position="1203"/>
        <end position="1236"/>
    </location>
</feature>
<dbReference type="Gene3D" id="2.130.10.10">
    <property type="entry name" value="YVTN repeat-like/Quinoprotein amine dehydrogenase"/>
    <property type="match status" value="2"/>
</dbReference>
<dbReference type="InterPro" id="IPR058543">
    <property type="entry name" value="Beta-prop_RSE1/DDB1/CPSF1_2nd"/>
</dbReference>
<protein>
    <recommendedName>
        <fullName evidence="2">RSE1/DDB1/CPSF1 second beta-propeller domain-containing protein</fullName>
    </recommendedName>
</protein>
<dbReference type="GO" id="GO:0005634">
    <property type="term" value="C:nucleus"/>
    <property type="evidence" value="ECO:0000318"/>
    <property type="project" value="GO_Central"/>
</dbReference>
<name>A0A2R6WXR7_MARPO</name>
<dbReference type="Pfam" id="PF23726">
    <property type="entry name" value="Beta-prop_RSE1_2nd"/>
    <property type="match status" value="1"/>
</dbReference>
<evidence type="ECO:0000259" key="2">
    <source>
        <dbReference type="Pfam" id="PF23726"/>
    </source>
</evidence>
<accession>A0A2R6WXR7</accession>
<dbReference type="Proteomes" id="UP000244005">
    <property type="component" value="Unassembled WGS sequence"/>
</dbReference>
<evidence type="ECO:0000313" key="3">
    <source>
        <dbReference type="EMBL" id="PTQ38646.1"/>
    </source>
</evidence>
<dbReference type="OrthoDB" id="1927417at2759"/>
<dbReference type="GO" id="GO:0000398">
    <property type="term" value="P:mRNA splicing, via spliceosome"/>
    <property type="evidence" value="ECO:0000318"/>
    <property type="project" value="GO_Central"/>
</dbReference>
<dbReference type="Gramene" id="Mp3g13070.1">
    <property type="protein sequence ID" value="Mp3g13070.1.cds"/>
    <property type="gene ID" value="Mp3g13070"/>
</dbReference>
<sequence length="1467" mass="161793">MSPAKTISCRKLQASGLVRAATVAAFTRPSVPQLVVFKENLLEVYEVEKEKPILIASTDFWVLVCNCEVLENPRTNACSASTSLDRILVTDDEGKVFILEWSVLTVRDVPINIIKADHDKLEPLVQHSVLSKPLVLPEKTPMSSLMETSRSRDSGAKDWINKIRGVTLVAMSIYQNLIQVVLVAWIPITRYKEKNLEGSISLRPIVNEYLLYMKEESGLINLASQLQKTPSILDLSFIEGLDFKGHPLLVVLSAHDGLVYSLVNIQSYTLDLANRQMQPGPWKISNLHPTTRLLLPWVGDGITRPASWSCERDHVQTGIKQGVGILVISSKSLLFIESSGYRSSLPISLDGLPTCSEVLRDSCLVVGDSNGALCVLDLKHWGRHELQPVKPFSPFPPAQILKQVQFVKEENGDIAGFVFFLSGSSSNSRLFALLPDLIGREIRTPSLASHDCESMSMLSDLPSLSEEGLSWYTKEFSIEHSSLDDPTSVHSMLLVDDPCKVSEKQILAACGSSPTATLRRGSLGVAFNSDKICDDKIGGLPEVLPMKWALQSHYHTHLLLCYPTEGTTEIVTLDGENQSESMDGLETSECTLAASAVSGDWLFQVTTKSLRVLSPTTPRALVAEWLPQAAKDCSARSHVGAQKNHHIKHASVSVDGAVLSTGKTVYSVKLNKSGRLCPPVEIRRPQEVSALGNFEFWIVGDKSSKPRKQFYAKYLTSPRPAFDNADLFFLVVVAQWVTNTVHLLTWPDLEEIDHVETGSSPVRCVCVTTIGKEQYLFVGTGEGNVLYFQIKYDTPKEGENVDSEITENPSIVHSSSFRDDAFERENVSCLKFMQGLRAPVGRRDTNEQSLKRFNLRLKHGRVLRLGGSVVSIIHGPFCGPEMDSSKKLSRILEKQDCLLVQTDRDSIVLIPGEDGDLQAVCMSGSFTQPLGTSFRIHTESVPNSLGLLSREGQLLFGHVDLSVKLRWRKMEIIGNPQQLGYHRGTGCAVITSNDGGSVRLSLIHVQSMCQVLTLELETDQHPTALEVLELPCVEMKKSRECIVVACQKGIKEQARGTLQFFDFTHAYTCDEELQYELRMLGKHHTELPCQALCLLRKQEESLPTFCCDICNVDSCIDGFEPLSTALKHLTCGGGHWNDYCRDQEGKRGLHRQGGPLLALGFSGRVEIFAVLIGSSIASILLVPPLAQIIKSALPYFPDSVRSSGYKSSSAATVDTDGMNEQTLEGSKGCPASRVDPKPMTSKNSLVCLTRLTTFDSPGRGCVTALLALSSDVILVGEMFQGIGIFSIQEHGDVVHLAWHPCSQPLTTVLQLEANLLLVALYEHGLQLMERDLCAEQSFQEEKRLWEEDGDTVHGAYSRRSELRRSGESLNPADGEVRRSEMPSLNPMERCSQPIAVIQMQVGRLGIRTTPISEDTAECTSDPFGDKYVTIITSTGEVAELEIISRSPVLKTSLDLATVSKQKLEKRL</sequence>
<proteinExistence type="predicted"/>
<dbReference type="OMA" id="TEANDCC"/>
<keyword evidence="4" id="KW-1185">Reference proteome</keyword>
<gene>
    <name evidence="3" type="ORF">MARPO_0050s0099</name>
</gene>
<dbReference type="GO" id="GO:0005686">
    <property type="term" value="C:U2 snRNP"/>
    <property type="evidence" value="ECO:0000318"/>
    <property type="project" value="GO_Central"/>
</dbReference>